<organism evidence="1 2">
    <name type="scientific">Klebsiella michiganensis</name>
    <dbReference type="NCBI Taxonomy" id="1134687"/>
    <lineage>
        <taxon>Bacteria</taxon>
        <taxon>Pseudomonadati</taxon>
        <taxon>Pseudomonadota</taxon>
        <taxon>Gammaproteobacteria</taxon>
        <taxon>Enterobacterales</taxon>
        <taxon>Enterobacteriaceae</taxon>
        <taxon>Klebsiella/Raoultella group</taxon>
        <taxon>Klebsiella</taxon>
    </lineage>
</organism>
<dbReference type="AlphaFoldDB" id="A0A7H4PQG2"/>
<comment type="caution">
    <text evidence="1">The sequence shown here is derived from an EMBL/GenBank/DDBJ whole genome shotgun (WGS) entry which is preliminary data.</text>
</comment>
<proteinExistence type="predicted"/>
<accession>A0A7H4PQG2</accession>
<evidence type="ECO:0000313" key="2">
    <source>
        <dbReference type="Proteomes" id="UP000254863"/>
    </source>
</evidence>
<evidence type="ECO:0000313" key="1">
    <source>
        <dbReference type="EMBL" id="STW80635.1"/>
    </source>
</evidence>
<dbReference type="Proteomes" id="UP000254863">
    <property type="component" value="Unassembled WGS sequence"/>
</dbReference>
<protein>
    <submittedName>
        <fullName evidence="1">Uncharacterized protein</fullName>
    </submittedName>
</protein>
<name>A0A7H4PQG2_9ENTR</name>
<sequence length="81" mass="9523">MRFYQIEPTLENYWRGIILFGKNVASYKFALAHALYDIRRDGSDLIRLEELAVPFSQHLCRHLEHAPKQITSPKKPVSQRL</sequence>
<gene>
    <name evidence="1" type="ORF">NCTC11685_08001</name>
</gene>
<dbReference type="EMBL" id="UGMS01000006">
    <property type="protein sequence ID" value="STW80635.1"/>
    <property type="molecule type" value="Genomic_DNA"/>
</dbReference>
<reference evidence="1 2" key="1">
    <citation type="submission" date="2018-06" db="EMBL/GenBank/DDBJ databases">
        <authorList>
            <consortium name="Pathogen Informatics"/>
            <person name="Doyle S."/>
        </authorList>
    </citation>
    <scope>NUCLEOTIDE SEQUENCE [LARGE SCALE GENOMIC DNA]</scope>
    <source>
        <strain evidence="1 2">NCTC11685</strain>
    </source>
</reference>